<name>A0A1D8N9X8_YARLL</name>
<dbReference type="InterPro" id="IPR003607">
    <property type="entry name" value="HD/PDEase_dom"/>
</dbReference>
<dbReference type="EMBL" id="KZ857349">
    <property type="protein sequence ID" value="RDW22598.1"/>
    <property type="molecule type" value="Genomic_DNA"/>
</dbReference>
<dbReference type="SMART" id="SM00471">
    <property type="entry name" value="HDc"/>
    <property type="match status" value="1"/>
</dbReference>
<evidence type="ECO:0000313" key="4">
    <source>
        <dbReference type="EMBL" id="RDW22598.1"/>
    </source>
</evidence>
<accession>A0A1D8N9X8</accession>
<dbReference type="EMBL" id="CP017555">
    <property type="protein sequence ID" value="AOW02423.1"/>
    <property type="molecule type" value="Genomic_DNA"/>
</dbReference>
<dbReference type="Proteomes" id="UP000256601">
    <property type="component" value="Unassembled WGS sequence"/>
</dbReference>
<evidence type="ECO:0000259" key="2">
    <source>
        <dbReference type="SMART" id="SM00471"/>
    </source>
</evidence>
<dbReference type="PANTHER" id="PTHR33594:SF1">
    <property type="entry name" value="HD_PDEASE DOMAIN-CONTAINING PROTEIN"/>
    <property type="match status" value="1"/>
</dbReference>
<dbReference type="KEGG" id="yli:2909307"/>
<dbReference type="Pfam" id="PF01966">
    <property type="entry name" value="HD"/>
    <property type="match status" value="1"/>
</dbReference>
<evidence type="ECO:0000313" key="3">
    <source>
        <dbReference type="EMBL" id="AOW02423.1"/>
    </source>
</evidence>
<dbReference type="CDD" id="cd00077">
    <property type="entry name" value="HDc"/>
    <property type="match status" value="1"/>
</dbReference>
<dbReference type="OrthoDB" id="16547at2759"/>
<organism evidence="3 5">
    <name type="scientific">Yarrowia lipolytica</name>
    <name type="common">Candida lipolytica</name>
    <dbReference type="NCBI Taxonomy" id="4952"/>
    <lineage>
        <taxon>Eukaryota</taxon>
        <taxon>Fungi</taxon>
        <taxon>Dikarya</taxon>
        <taxon>Ascomycota</taxon>
        <taxon>Saccharomycotina</taxon>
        <taxon>Dipodascomycetes</taxon>
        <taxon>Dipodascales</taxon>
        <taxon>Dipodascales incertae sedis</taxon>
        <taxon>Yarrowia</taxon>
    </lineage>
</organism>
<evidence type="ECO:0000256" key="1">
    <source>
        <dbReference type="SAM" id="MobiDB-lite"/>
    </source>
</evidence>
<dbReference type="Proteomes" id="UP000182444">
    <property type="component" value="Chromosome 1C"/>
</dbReference>
<dbReference type="RefSeq" id="XP_501513.1">
    <property type="nucleotide sequence ID" value="XM_501513.1"/>
</dbReference>
<reference evidence="3 5" key="1">
    <citation type="journal article" date="2016" name="PLoS ONE">
        <title>Sequence Assembly of Yarrowia lipolytica Strain W29/CLIB89 Shows Transposable Element Diversity.</title>
        <authorList>
            <person name="Magnan C."/>
            <person name="Yu J."/>
            <person name="Chang I."/>
            <person name="Jahn E."/>
            <person name="Kanomata Y."/>
            <person name="Wu J."/>
            <person name="Zeller M."/>
            <person name="Oakes M."/>
            <person name="Baldi P."/>
            <person name="Sandmeyer S."/>
        </authorList>
    </citation>
    <scope>NUCLEOTIDE SEQUENCE [LARGE SCALE GENOMIC DNA]</scope>
    <source>
        <strain evidence="3">CLIB89</strain>
        <strain evidence="5">CLIB89(W29)</strain>
    </source>
</reference>
<protein>
    <recommendedName>
        <fullName evidence="2">HD/PDEase domain-containing protein</fullName>
    </recommendedName>
</protein>
<dbReference type="InterPro" id="IPR006674">
    <property type="entry name" value="HD_domain"/>
</dbReference>
<dbReference type="GeneID" id="2909307"/>
<gene>
    <name evidence="4" type="ORF">B0I71DRAFT_24469</name>
    <name evidence="3" type="ORF">YALI1_C08218g</name>
</gene>
<dbReference type="VEuPathDB" id="FungiDB:YALI0_C06325g"/>
<feature type="region of interest" description="Disordered" evidence="1">
    <location>
        <begin position="1"/>
        <end position="24"/>
    </location>
</feature>
<dbReference type="AlphaFoldDB" id="A0A1D8N9X8"/>
<evidence type="ECO:0000313" key="5">
    <source>
        <dbReference type="Proteomes" id="UP000182444"/>
    </source>
</evidence>
<dbReference type="VEuPathDB" id="FungiDB:YALI1_C08218g"/>
<feature type="domain" description="HD/PDEase" evidence="2">
    <location>
        <begin position="47"/>
        <end position="174"/>
    </location>
</feature>
<feature type="compositionally biased region" description="Low complexity" evidence="1">
    <location>
        <begin position="1"/>
        <end position="21"/>
    </location>
</feature>
<evidence type="ECO:0000313" key="6">
    <source>
        <dbReference type="Proteomes" id="UP000256601"/>
    </source>
</evidence>
<proteinExistence type="predicted"/>
<dbReference type="SUPFAM" id="SSF109604">
    <property type="entry name" value="HD-domain/PDEase-like"/>
    <property type="match status" value="1"/>
</dbReference>
<dbReference type="Gene3D" id="1.10.3210.50">
    <property type="match status" value="1"/>
</dbReference>
<reference evidence="4 6" key="2">
    <citation type="submission" date="2018-07" db="EMBL/GenBank/DDBJ databases">
        <title>Draft Genome Assemblies for Five Robust Yarrowia lipolytica Strains Exhibiting High Lipid Production and Pentose Sugar Utilization and Sugar Alcohol Secretion from Undetoxified Lignocellulosic Biomass Hydrolysates.</title>
        <authorList>
            <consortium name="DOE Joint Genome Institute"/>
            <person name="Walker C."/>
            <person name="Ryu S."/>
            <person name="Na H."/>
            <person name="Zane M."/>
            <person name="LaButti K."/>
            <person name="Lipzen A."/>
            <person name="Haridas S."/>
            <person name="Barry K."/>
            <person name="Grigoriev I.V."/>
            <person name="Quarterman J."/>
            <person name="Slininger P."/>
            <person name="Dien B."/>
            <person name="Trinh C.T."/>
        </authorList>
    </citation>
    <scope>NUCLEOTIDE SEQUENCE [LARGE SCALE GENOMIC DNA]</scope>
    <source>
        <strain evidence="4 6">YB392</strain>
    </source>
</reference>
<dbReference type="OMA" id="HDPSHDY"/>
<dbReference type="PANTHER" id="PTHR33594">
    <property type="entry name" value="SUPERFAMILY HYDROLASE, PUTATIVE (AFU_ORTHOLOGUE AFUA_1G03035)-RELATED"/>
    <property type="match status" value="1"/>
</dbReference>
<sequence length="262" mass="29630">MSTTTSTSTTMTQTQPQQPQQLKFSATARDPMATMHEMVTNHMQQFDPSHDMHHVNRVVRMAKVLARKVAETQPVDEKVVEVAALLHDVNDSKYRDQLNNGEDVMMKCLQESDLTQEQQDLVVKIANNMSYSTEKKLREAGQWGKWHNECVELHLVQDADRLDAIGAMGILRLAAYSGAKNRPLVLTGDEDDEDTMSHFGAKLLHMHKKMKTAPGREVALKRTAIMRDMVTNAFDEVTLADLGEKTPELETIGDVVKERWIM</sequence>
<dbReference type="eggNOG" id="ENOG502QSR7">
    <property type="taxonomic scope" value="Eukaryota"/>
</dbReference>